<dbReference type="EMBL" id="BOQP01000039">
    <property type="protein sequence ID" value="GIM79683.1"/>
    <property type="molecule type" value="Genomic_DNA"/>
</dbReference>
<comment type="caution">
    <text evidence="1">The sequence shown here is derived from an EMBL/GenBank/DDBJ whole genome shotgun (WGS) entry which is preliminary data.</text>
</comment>
<sequence length="99" mass="10292">MSVRRGTLAPAGILPRIVPRIVLNPTGPGEVSTLLMFIAGTDDVTSYGYRIGDAAEILVPAFWNVATADVSLPTGTTTVTVRAFDGTILLGTAATDFTP</sequence>
<organism evidence="1 2">
    <name type="scientific">Winogradskya consettensis</name>
    <dbReference type="NCBI Taxonomy" id="113560"/>
    <lineage>
        <taxon>Bacteria</taxon>
        <taxon>Bacillati</taxon>
        <taxon>Actinomycetota</taxon>
        <taxon>Actinomycetes</taxon>
        <taxon>Micromonosporales</taxon>
        <taxon>Micromonosporaceae</taxon>
        <taxon>Winogradskya</taxon>
    </lineage>
</organism>
<reference evidence="1" key="1">
    <citation type="submission" date="2021-03" db="EMBL/GenBank/DDBJ databases">
        <title>Whole genome shotgun sequence of Actinoplanes consettensis NBRC 14913.</title>
        <authorList>
            <person name="Komaki H."/>
            <person name="Tamura T."/>
        </authorList>
    </citation>
    <scope>NUCLEOTIDE SEQUENCE</scope>
    <source>
        <strain evidence="1">NBRC 14913</strain>
    </source>
</reference>
<evidence type="ECO:0000313" key="2">
    <source>
        <dbReference type="Proteomes" id="UP000680865"/>
    </source>
</evidence>
<protein>
    <submittedName>
        <fullName evidence="1">Uncharacterized protein</fullName>
    </submittedName>
</protein>
<proteinExistence type="predicted"/>
<accession>A0A919SZ53</accession>
<evidence type="ECO:0000313" key="1">
    <source>
        <dbReference type="EMBL" id="GIM79683.1"/>
    </source>
</evidence>
<name>A0A919SZ53_9ACTN</name>
<dbReference type="Proteomes" id="UP000680865">
    <property type="component" value="Unassembled WGS sequence"/>
</dbReference>
<dbReference type="AlphaFoldDB" id="A0A919SZ53"/>
<gene>
    <name evidence="1" type="ORF">Aco04nite_66810</name>
</gene>
<keyword evidence="2" id="KW-1185">Reference proteome</keyword>
<dbReference type="RefSeq" id="WP_213001170.1">
    <property type="nucleotide sequence ID" value="NZ_BAAATW010000001.1"/>
</dbReference>